<dbReference type="Pfam" id="PF07905">
    <property type="entry name" value="PucR"/>
    <property type="match status" value="1"/>
</dbReference>
<name>A0ABR8UBQ3_9BACL</name>
<keyword evidence="4" id="KW-1185">Reference proteome</keyword>
<feature type="domain" description="Purine catabolism PurC-like" evidence="1">
    <location>
        <begin position="11"/>
        <end position="129"/>
    </location>
</feature>
<dbReference type="RefSeq" id="WP_191695285.1">
    <property type="nucleotide sequence ID" value="NZ_JACSQN010000011.1"/>
</dbReference>
<protein>
    <submittedName>
        <fullName evidence="3">PucR family transcriptional regulator</fullName>
    </submittedName>
</protein>
<dbReference type="InterPro" id="IPR025736">
    <property type="entry name" value="PucR_C-HTH_dom"/>
</dbReference>
<reference evidence="3 4" key="1">
    <citation type="submission" date="2020-08" db="EMBL/GenBank/DDBJ databases">
        <title>A Genomic Blueprint of the Chicken Gut Microbiome.</title>
        <authorList>
            <person name="Gilroy R."/>
            <person name="Ravi A."/>
            <person name="Getino M."/>
            <person name="Pursley I."/>
            <person name="Horton D.L."/>
            <person name="Alikhan N.-F."/>
            <person name="Baker D."/>
            <person name="Gharbi K."/>
            <person name="Hall N."/>
            <person name="Watson M."/>
            <person name="Adriaenssens E.M."/>
            <person name="Foster-Nyarko E."/>
            <person name="Jarju S."/>
            <person name="Secka A."/>
            <person name="Antonio M."/>
            <person name="Oren A."/>
            <person name="Chaudhuri R."/>
            <person name="La Ragione R.M."/>
            <person name="Hildebrand F."/>
            <person name="Pallen M.J."/>
        </authorList>
    </citation>
    <scope>NUCLEOTIDE SEQUENCE [LARGE SCALE GENOMIC DNA]</scope>
    <source>
        <strain evidence="3 4">Sa2YVA2</strain>
    </source>
</reference>
<dbReference type="EMBL" id="JACSQN010000011">
    <property type="protein sequence ID" value="MBD7985461.1"/>
    <property type="molecule type" value="Genomic_DNA"/>
</dbReference>
<evidence type="ECO:0000313" key="3">
    <source>
        <dbReference type="EMBL" id="MBD7985461.1"/>
    </source>
</evidence>
<dbReference type="PANTHER" id="PTHR33744">
    <property type="entry name" value="CARBOHYDRATE DIACID REGULATOR"/>
    <property type="match status" value="1"/>
</dbReference>
<dbReference type="Pfam" id="PF13556">
    <property type="entry name" value="HTH_30"/>
    <property type="match status" value="1"/>
</dbReference>
<feature type="domain" description="PucR C-terminal helix-turn-helix" evidence="2">
    <location>
        <begin position="476"/>
        <end position="534"/>
    </location>
</feature>
<comment type="caution">
    <text evidence="3">The sequence shown here is derived from an EMBL/GenBank/DDBJ whole genome shotgun (WGS) entry which is preliminary data.</text>
</comment>
<dbReference type="Proteomes" id="UP000626786">
    <property type="component" value="Unassembled WGS sequence"/>
</dbReference>
<evidence type="ECO:0000313" key="4">
    <source>
        <dbReference type="Proteomes" id="UP000626786"/>
    </source>
</evidence>
<dbReference type="InterPro" id="IPR042070">
    <property type="entry name" value="PucR_C-HTH_sf"/>
</dbReference>
<dbReference type="Gene3D" id="1.10.10.2840">
    <property type="entry name" value="PucR C-terminal helix-turn-helix domain"/>
    <property type="match status" value="1"/>
</dbReference>
<sequence length="542" mass="62436">MEELHIPITKVLDRPLFRNAKVVAGHDGLNRHVKWVHVLEVKDFESLINGGELILTTGVGLQLDLPTQLKYVKRLIEKEVACICIELGPYFTEIPADIITLADKYDFPIIVFENTVKFVDITQDLHTLIINQHHHMLSQLDTLSRKFIDLSLSPNGILKILQEMHAFFRQGVLYIGDLQKSYYYPSEMKGVERELERQLNSTPTESHTDEYFINANNRWFACMPIRGLGQLLGFVCLEFIPPRTADMTFLLLDRAALAIAQVLLRSRTIAERKQKSEGEFVRNLLNGRPVDQDEISAFLPTPSSNMYYRIITIDVNEPNTDIDEDDWEEIRIQRSMTLRALCNRNGFFPAVSSVKNEMIIIASFLSATEYMKSTERFILLIQQIKGLENGDYLIGSRCQFGISSVYQSIVDIPKGYEESRKVLTLHKMKLINTYFYEKLGIYRLLSKLSTTEQLQTFIDDHLAPVIAYDAEMDSELFETLSIYLECGGSKKETAERLFIVRQTLYHRLEKLETILGNDFMEPTNRLAIEVAVHAQRFIQMKN</sequence>
<proteinExistence type="predicted"/>
<accession>A0ABR8UBQ3</accession>
<evidence type="ECO:0000259" key="2">
    <source>
        <dbReference type="Pfam" id="PF13556"/>
    </source>
</evidence>
<organism evidence="3 4">
    <name type="scientific">Sporosarcina quadrami</name>
    <dbReference type="NCBI Taxonomy" id="2762234"/>
    <lineage>
        <taxon>Bacteria</taxon>
        <taxon>Bacillati</taxon>
        <taxon>Bacillota</taxon>
        <taxon>Bacilli</taxon>
        <taxon>Bacillales</taxon>
        <taxon>Caryophanaceae</taxon>
        <taxon>Sporosarcina</taxon>
    </lineage>
</organism>
<gene>
    <name evidence="3" type="ORF">H9649_12745</name>
</gene>
<dbReference type="InterPro" id="IPR012914">
    <property type="entry name" value="PucR_dom"/>
</dbReference>
<evidence type="ECO:0000259" key="1">
    <source>
        <dbReference type="Pfam" id="PF07905"/>
    </source>
</evidence>
<dbReference type="InterPro" id="IPR051448">
    <property type="entry name" value="CdaR-like_regulators"/>
</dbReference>
<dbReference type="PANTHER" id="PTHR33744:SF1">
    <property type="entry name" value="DNA-BINDING TRANSCRIPTIONAL ACTIVATOR ADER"/>
    <property type="match status" value="1"/>
</dbReference>